<dbReference type="InterPro" id="IPR015500">
    <property type="entry name" value="Peptidase_S8_subtilisin-rel"/>
</dbReference>
<dbReference type="AlphaFoldDB" id="A0A068U131"/>
<evidence type="ECO:0000256" key="9">
    <source>
        <dbReference type="PIRSR" id="PIRSR615500-1"/>
    </source>
</evidence>
<comment type="similarity">
    <text evidence="2 10">Belongs to the peptidase S8 family.</text>
</comment>
<keyword evidence="4 10" id="KW-0645">Protease</keyword>
<dbReference type="PROSITE" id="PS00138">
    <property type="entry name" value="SUBTILASE_SER"/>
    <property type="match status" value="1"/>
</dbReference>
<dbReference type="Pfam" id="PF05922">
    <property type="entry name" value="Inhibitor_I9"/>
    <property type="match status" value="1"/>
</dbReference>
<keyword evidence="5 11" id="KW-0732">Signal</keyword>
<evidence type="ECO:0000259" key="12">
    <source>
        <dbReference type="Pfam" id="PF00082"/>
    </source>
</evidence>
<dbReference type="InterPro" id="IPR023828">
    <property type="entry name" value="Peptidase_S8_Ser-AS"/>
</dbReference>
<dbReference type="Gene3D" id="3.50.30.30">
    <property type="match status" value="1"/>
</dbReference>
<feature type="chain" id="PRO_5001654480" description="Subtilisin-like protease SBT1.9" evidence="11">
    <location>
        <begin position="27"/>
        <end position="769"/>
    </location>
</feature>
<dbReference type="CDD" id="cd04852">
    <property type="entry name" value="Peptidases_S8_3"/>
    <property type="match status" value="1"/>
</dbReference>
<dbReference type="GO" id="GO:0006508">
    <property type="term" value="P:proteolysis"/>
    <property type="evidence" value="ECO:0007669"/>
    <property type="project" value="UniProtKB-KW"/>
</dbReference>
<feature type="domain" description="Peptidase S8/S53" evidence="12">
    <location>
        <begin position="143"/>
        <end position="584"/>
    </location>
</feature>
<feature type="domain" description="Inhibitor I9" evidence="13">
    <location>
        <begin position="34"/>
        <end position="116"/>
    </location>
</feature>
<evidence type="ECO:0000313" key="15">
    <source>
        <dbReference type="EMBL" id="CDP01318.1"/>
    </source>
</evidence>
<dbReference type="InterPro" id="IPR034197">
    <property type="entry name" value="Peptidases_S8_3"/>
</dbReference>
<feature type="active site" description="Charge relay system" evidence="9 10">
    <location>
        <position position="224"/>
    </location>
</feature>
<dbReference type="InterPro" id="IPR045051">
    <property type="entry name" value="SBT"/>
</dbReference>
<keyword evidence="6 10" id="KW-0378">Hydrolase</keyword>
<dbReference type="InterPro" id="IPR037045">
    <property type="entry name" value="S8pro/Inhibitor_I9_sf"/>
</dbReference>
<evidence type="ECO:0000256" key="3">
    <source>
        <dbReference type="ARBA" id="ARBA00022525"/>
    </source>
</evidence>
<dbReference type="Gene3D" id="3.40.50.200">
    <property type="entry name" value="Peptidase S8/S53 domain"/>
    <property type="match status" value="1"/>
</dbReference>
<keyword evidence="16" id="KW-1185">Reference proteome</keyword>
<dbReference type="GO" id="GO:0004252">
    <property type="term" value="F:serine-type endopeptidase activity"/>
    <property type="evidence" value="ECO:0007669"/>
    <property type="project" value="UniProtKB-UniRule"/>
</dbReference>
<keyword evidence="3" id="KW-0964">Secreted</keyword>
<accession>A0A068U131</accession>
<reference evidence="16" key="1">
    <citation type="journal article" date="2014" name="Science">
        <title>The coffee genome provides insight into the convergent evolution of caffeine biosynthesis.</title>
        <authorList>
            <person name="Denoeud F."/>
            <person name="Carretero-Paulet L."/>
            <person name="Dereeper A."/>
            <person name="Droc G."/>
            <person name="Guyot R."/>
            <person name="Pietrella M."/>
            <person name="Zheng C."/>
            <person name="Alberti A."/>
            <person name="Anthony F."/>
            <person name="Aprea G."/>
            <person name="Aury J.M."/>
            <person name="Bento P."/>
            <person name="Bernard M."/>
            <person name="Bocs S."/>
            <person name="Campa C."/>
            <person name="Cenci A."/>
            <person name="Combes M.C."/>
            <person name="Crouzillat D."/>
            <person name="Da Silva C."/>
            <person name="Daddiego L."/>
            <person name="De Bellis F."/>
            <person name="Dussert S."/>
            <person name="Garsmeur O."/>
            <person name="Gayraud T."/>
            <person name="Guignon V."/>
            <person name="Jahn K."/>
            <person name="Jamilloux V."/>
            <person name="Joet T."/>
            <person name="Labadie K."/>
            <person name="Lan T."/>
            <person name="Leclercq J."/>
            <person name="Lepelley M."/>
            <person name="Leroy T."/>
            <person name="Li L.T."/>
            <person name="Librado P."/>
            <person name="Lopez L."/>
            <person name="Munoz A."/>
            <person name="Noel B."/>
            <person name="Pallavicini A."/>
            <person name="Perrotta G."/>
            <person name="Poncet V."/>
            <person name="Pot D."/>
            <person name="Priyono X."/>
            <person name="Rigoreau M."/>
            <person name="Rouard M."/>
            <person name="Rozas J."/>
            <person name="Tranchant-Dubreuil C."/>
            <person name="VanBuren R."/>
            <person name="Zhang Q."/>
            <person name="Andrade A.C."/>
            <person name="Argout X."/>
            <person name="Bertrand B."/>
            <person name="de Kochko A."/>
            <person name="Graziosi G."/>
            <person name="Henry R.J."/>
            <person name="Jayarama X."/>
            <person name="Ming R."/>
            <person name="Nagai C."/>
            <person name="Rounsley S."/>
            <person name="Sankoff D."/>
            <person name="Giuliano G."/>
            <person name="Albert V.A."/>
            <person name="Wincker P."/>
            <person name="Lashermes P."/>
        </authorList>
    </citation>
    <scope>NUCLEOTIDE SEQUENCE [LARGE SCALE GENOMIC DNA]</scope>
    <source>
        <strain evidence="16">cv. DH200-94</strain>
    </source>
</reference>
<dbReference type="FunFam" id="3.30.70.80:FF:000003">
    <property type="entry name" value="Subtilisin-like protease SBT1.9"/>
    <property type="match status" value="1"/>
</dbReference>
<evidence type="ECO:0000256" key="2">
    <source>
        <dbReference type="ARBA" id="ARBA00011073"/>
    </source>
</evidence>
<proteinExistence type="inferred from homology"/>
<protein>
    <recommendedName>
        <fullName evidence="17">Subtilisin-like protease SBT1.9</fullName>
    </recommendedName>
</protein>
<comment type="subcellular location">
    <subcellularLocation>
        <location evidence="1">Secreted</location>
    </subcellularLocation>
</comment>
<dbReference type="PANTHER" id="PTHR10795">
    <property type="entry name" value="PROPROTEIN CONVERTASE SUBTILISIN/KEXIN"/>
    <property type="match status" value="1"/>
</dbReference>
<name>A0A068U131_COFCA</name>
<dbReference type="PROSITE" id="PS51892">
    <property type="entry name" value="SUBTILASE"/>
    <property type="match status" value="1"/>
</dbReference>
<evidence type="ECO:0000256" key="11">
    <source>
        <dbReference type="SAM" id="SignalP"/>
    </source>
</evidence>
<organism evidence="15 16">
    <name type="scientific">Coffea canephora</name>
    <name type="common">Robusta coffee</name>
    <dbReference type="NCBI Taxonomy" id="49390"/>
    <lineage>
        <taxon>Eukaryota</taxon>
        <taxon>Viridiplantae</taxon>
        <taxon>Streptophyta</taxon>
        <taxon>Embryophyta</taxon>
        <taxon>Tracheophyta</taxon>
        <taxon>Spermatophyta</taxon>
        <taxon>Magnoliopsida</taxon>
        <taxon>eudicotyledons</taxon>
        <taxon>Gunneridae</taxon>
        <taxon>Pentapetalae</taxon>
        <taxon>asterids</taxon>
        <taxon>lamiids</taxon>
        <taxon>Gentianales</taxon>
        <taxon>Rubiaceae</taxon>
        <taxon>Ixoroideae</taxon>
        <taxon>Gardenieae complex</taxon>
        <taxon>Bertiereae - Coffeeae clade</taxon>
        <taxon>Coffeeae</taxon>
        <taxon>Coffea</taxon>
    </lineage>
</organism>
<evidence type="ECO:0000256" key="10">
    <source>
        <dbReference type="PROSITE-ProRule" id="PRU01240"/>
    </source>
</evidence>
<dbReference type="InterPro" id="IPR010259">
    <property type="entry name" value="S8pro/Inhibitor_I9"/>
</dbReference>
<feature type="domain" description="Subtilisin-like protease fibronectin type-III" evidence="14">
    <location>
        <begin position="660"/>
        <end position="762"/>
    </location>
</feature>
<evidence type="ECO:0000259" key="14">
    <source>
        <dbReference type="Pfam" id="PF17766"/>
    </source>
</evidence>
<dbReference type="OrthoDB" id="206201at2759"/>
<dbReference type="InterPro" id="IPR036852">
    <property type="entry name" value="Peptidase_S8/S53_dom_sf"/>
</dbReference>
<dbReference type="Gramene" id="CDP01318">
    <property type="protein sequence ID" value="CDP01318"/>
    <property type="gene ID" value="GSCOC_T00034918001"/>
</dbReference>
<dbReference type="Pfam" id="PF00082">
    <property type="entry name" value="Peptidase_S8"/>
    <property type="match status" value="1"/>
</dbReference>
<dbReference type="InterPro" id="IPR041469">
    <property type="entry name" value="Subtilisin-like_FN3"/>
</dbReference>
<dbReference type="InParanoid" id="A0A068U131"/>
<dbReference type="PRINTS" id="PR00723">
    <property type="entry name" value="SUBTILISIN"/>
</dbReference>
<evidence type="ECO:0000256" key="5">
    <source>
        <dbReference type="ARBA" id="ARBA00022729"/>
    </source>
</evidence>
<keyword evidence="8" id="KW-0325">Glycoprotein</keyword>
<dbReference type="CDD" id="cd02120">
    <property type="entry name" value="PA_subtilisin_like"/>
    <property type="match status" value="1"/>
</dbReference>
<evidence type="ECO:0000256" key="1">
    <source>
        <dbReference type="ARBA" id="ARBA00004613"/>
    </source>
</evidence>
<dbReference type="EMBL" id="HG739090">
    <property type="protein sequence ID" value="CDP01318.1"/>
    <property type="molecule type" value="Genomic_DNA"/>
</dbReference>
<dbReference type="SUPFAM" id="SSF52743">
    <property type="entry name" value="Subtilisin-like"/>
    <property type="match status" value="1"/>
</dbReference>
<keyword evidence="7 10" id="KW-0720">Serine protease</keyword>
<dbReference type="InterPro" id="IPR000209">
    <property type="entry name" value="Peptidase_S8/S53_dom"/>
</dbReference>
<dbReference type="FunFam" id="3.40.50.200:FF:000006">
    <property type="entry name" value="Subtilisin-like protease SBT1.5"/>
    <property type="match status" value="1"/>
</dbReference>
<dbReference type="FunCoup" id="A0A068U131">
    <property type="interactions" value="5"/>
</dbReference>
<dbReference type="STRING" id="49390.A0A068U131"/>
<dbReference type="Gene3D" id="3.30.70.80">
    <property type="entry name" value="Peptidase S8 propeptide/proteinase inhibitor I9"/>
    <property type="match status" value="1"/>
</dbReference>
<dbReference type="Gene3D" id="2.60.40.2310">
    <property type="match status" value="1"/>
</dbReference>
<evidence type="ECO:0008006" key="17">
    <source>
        <dbReference type="Google" id="ProtNLM"/>
    </source>
</evidence>
<evidence type="ECO:0000256" key="8">
    <source>
        <dbReference type="ARBA" id="ARBA00023180"/>
    </source>
</evidence>
<dbReference type="GO" id="GO:0005576">
    <property type="term" value="C:extracellular region"/>
    <property type="evidence" value="ECO:0007669"/>
    <property type="project" value="UniProtKB-SubCell"/>
</dbReference>
<evidence type="ECO:0000259" key="13">
    <source>
        <dbReference type="Pfam" id="PF05922"/>
    </source>
</evidence>
<gene>
    <name evidence="15" type="ORF">GSCOC_T00034918001</name>
</gene>
<feature type="active site" description="Charge relay system" evidence="9 10">
    <location>
        <position position="152"/>
    </location>
</feature>
<dbReference type="Proteomes" id="UP000295252">
    <property type="component" value="Chromosome II"/>
</dbReference>
<evidence type="ECO:0000256" key="7">
    <source>
        <dbReference type="ARBA" id="ARBA00022825"/>
    </source>
</evidence>
<feature type="active site" description="Charge relay system" evidence="9 10">
    <location>
        <position position="548"/>
    </location>
</feature>
<evidence type="ECO:0000313" key="16">
    <source>
        <dbReference type="Proteomes" id="UP000295252"/>
    </source>
</evidence>
<dbReference type="PhylomeDB" id="A0A068U131"/>
<dbReference type="MEROPS" id="S08.150"/>
<sequence>MEPIKVYLLQLFTHFLAVAVLSSATALESAERSSFIIHMDHSLMPLVFSNQEQWYLNAMSNLKSMNHPNPHRHQSQPKLLYTYRHAIHGFSAMLSTNELEYLKKLPGFLSAYKDKVGTLDTTYTYKFLQLNHADGLWPASDFGNDVIVGVIDTGVWPESPSYRDGGMPKVPSRWKGRCAGGEGFNSSLCNKKLIGVRYFNQGNLAANGGNGEQNKFTARDGKGHGTHTSSIIAGNHVKQASFFGYGTGTARGIAPKARLAIFKVSWEEQDPYESDVVAGIDQALADGVDIISLSLGFSGASLYEDPVAIASFSAMQQNVFVSCSAGNDGEFGIGSLHNGIPWSLTVAASSTDRRFCGTLCLGNGVNLNGWTLFPARAVIKDSPLIYNKSISACFPVELLDKLSGGIVICNVSKFSAFLAQMSSVSKSRVKAAIFVSSDPQIFAEASFEYPGVVISPSDAAQVIKYALTSYQPSASIQFQKTCLHSKRAPGVASYSSRGPAPSFPQILKPDLMAPGTLVLAAWNPTKPVASIGFNIQLSSDFNLASGTSMACPHVSGVAALLKGAHPEWSPAAIRSAMVTTANPLDNTGNPIQDIGLNNTIASPLSMGAGEVNPNGALNPGLIYNATTEDYINLLCSANYTWKQIKIITRSNYSCSNASSDMNYPSFIALYNNTTKNVLKQRFQRTVTNVGNGAATYKAQVTAPKGSVVTVYPEILVFGKKYEEQSYVLTIQYNANQNKTITFGSIVWVEVNGKHIVRSPIAVAPMIEVW</sequence>
<evidence type="ECO:0000256" key="4">
    <source>
        <dbReference type="ARBA" id="ARBA00022670"/>
    </source>
</evidence>
<feature type="signal peptide" evidence="11">
    <location>
        <begin position="1"/>
        <end position="26"/>
    </location>
</feature>
<dbReference type="Pfam" id="PF17766">
    <property type="entry name" value="fn3_6"/>
    <property type="match status" value="1"/>
</dbReference>
<evidence type="ECO:0000256" key="6">
    <source>
        <dbReference type="ARBA" id="ARBA00022801"/>
    </source>
</evidence>
<dbReference type="OMA" id="VRTHYVV"/>